<accession>A0A1H7CEJ6</accession>
<organism evidence="1 2">
    <name type="scientific">Cribrihabitans marinus</name>
    <dbReference type="NCBI Taxonomy" id="1227549"/>
    <lineage>
        <taxon>Bacteria</taxon>
        <taxon>Pseudomonadati</taxon>
        <taxon>Pseudomonadota</taxon>
        <taxon>Alphaproteobacteria</taxon>
        <taxon>Rhodobacterales</taxon>
        <taxon>Paracoccaceae</taxon>
        <taxon>Cribrihabitans</taxon>
    </lineage>
</organism>
<sequence>MIETAPDKRIHAAFRQAHLERARAARTAWLWLFGSR</sequence>
<proteinExistence type="predicted"/>
<dbReference type="EMBL" id="FNYD01000008">
    <property type="protein sequence ID" value="SEJ88121.1"/>
    <property type="molecule type" value="Genomic_DNA"/>
</dbReference>
<dbReference type="AlphaFoldDB" id="A0A1H7CEJ6"/>
<name>A0A1H7CEJ6_9RHOB</name>
<keyword evidence="2" id="KW-1185">Reference proteome</keyword>
<dbReference type="Proteomes" id="UP000199379">
    <property type="component" value="Unassembled WGS sequence"/>
</dbReference>
<reference evidence="1 2" key="1">
    <citation type="submission" date="2016-10" db="EMBL/GenBank/DDBJ databases">
        <authorList>
            <person name="de Groot N.N."/>
        </authorList>
    </citation>
    <scope>NUCLEOTIDE SEQUENCE [LARGE SCALE GENOMIC DNA]</scope>
    <source>
        <strain evidence="1 2">DSM 29340</strain>
    </source>
</reference>
<evidence type="ECO:0000313" key="1">
    <source>
        <dbReference type="EMBL" id="SEJ88121.1"/>
    </source>
</evidence>
<gene>
    <name evidence="1" type="ORF">SAMN05444007_10881</name>
</gene>
<evidence type="ECO:0000313" key="2">
    <source>
        <dbReference type="Proteomes" id="UP000199379"/>
    </source>
</evidence>
<protein>
    <submittedName>
        <fullName evidence="1">Uncharacterized protein</fullName>
    </submittedName>
</protein>